<dbReference type="SUPFAM" id="SSF90112">
    <property type="entry name" value="Neurotransmitter-gated ion-channel transmembrane pore"/>
    <property type="match status" value="1"/>
</dbReference>
<dbReference type="PANTHER" id="PTHR18945">
    <property type="entry name" value="NEUROTRANSMITTER GATED ION CHANNEL"/>
    <property type="match status" value="1"/>
</dbReference>
<dbReference type="WBParaSite" id="PSAMB.scaffold342size55818.g5027.t1">
    <property type="protein sequence ID" value="PSAMB.scaffold342size55818.g5027.t1"/>
    <property type="gene ID" value="PSAMB.scaffold342size55818.g5027"/>
</dbReference>
<evidence type="ECO:0000256" key="16">
    <source>
        <dbReference type="RuleBase" id="RU000687"/>
    </source>
</evidence>
<dbReference type="InterPro" id="IPR006202">
    <property type="entry name" value="Neur_chan_lig-bd"/>
</dbReference>
<feature type="transmembrane region" description="Helical" evidence="16">
    <location>
        <begin position="385"/>
        <end position="408"/>
    </location>
</feature>
<dbReference type="GO" id="GO:0022848">
    <property type="term" value="F:acetylcholine-gated monoatomic cation-selective channel activity"/>
    <property type="evidence" value="ECO:0007669"/>
    <property type="project" value="InterPro"/>
</dbReference>
<dbReference type="InterPro" id="IPR038050">
    <property type="entry name" value="Neuro_actylchol_rec"/>
</dbReference>
<keyword evidence="20" id="KW-1185">Reference proteome</keyword>
<feature type="transmembrane region" description="Helical" evidence="16">
    <location>
        <begin position="355"/>
        <end position="373"/>
    </location>
</feature>
<feature type="domain" description="Neurotransmitter-gated ion-channel ligand-binding" evidence="18">
    <location>
        <begin position="118"/>
        <end position="323"/>
    </location>
</feature>
<organism evidence="20 21">
    <name type="scientific">Plectus sambesii</name>
    <dbReference type="NCBI Taxonomy" id="2011161"/>
    <lineage>
        <taxon>Eukaryota</taxon>
        <taxon>Metazoa</taxon>
        <taxon>Ecdysozoa</taxon>
        <taxon>Nematoda</taxon>
        <taxon>Chromadorea</taxon>
        <taxon>Plectida</taxon>
        <taxon>Plectina</taxon>
        <taxon>Plectoidea</taxon>
        <taxon>Plectidae</taxon>
        <taxon>Plectus</taxon>
    </lineage>
</organism>
<proteinExistence type="inferred from homology"/>
<evidence type="ECO:0000256" key="2">
    <source>
        <dbReference type="ARBA" id="ARBA00022448"/>
    </source>
</evidence>
<dbReference type="Pfam" id="PF02932">
    <property type="entry name" value="Neur_chan_memb"/>
    <property type="match status" value="1"/>
</dbReference>
<keyword evidence="9" id="KW-1015">Disulfide bond</keyword>
<evidence type="ECO:0000256" key="6">
    <source>
        <dbReference type="ARBA" id="ARBA00023018"/>
    </source>
</evidence>
<evidence type="ECO:0000256" key="12">
    <source>
        <dbReference type="ARBA" id="ARBA00023257"/>
    </source>
</evidence>
<evidence type="ECO:0000259" key="18">
    <source>
        <dbReference type="Pfam" id="PF02931"/>
    </source>
</evidence>
<dbReference type="AlphaFoldDB" id="A0A914W783"/>
<feature type="region of interest" description="Disordered" evidence="17">
    <location>
        <begin position="68"/>
        <end position="89"/>
    </location>
</feature>
<dbReference type="Pfam" id="PF02931">
    <property type="entry name" value="Neur_chan_LBD"/>
    <property type="match status" value="1"/>
</dbReference>
<evidence type="ECO:0000256" key="10">
    <source>
        <dbReference type="ARBA" id="ARBA00023170"/>
    </source>
</evidence>
<dbReference type="Proteomes" id="UP000887566">
    <property type="component" value="Unplaced"/>
</dbReference>
<dbReference type="InterPro" id="IPR002394">
    <property type="entry name" value="Nicotinic_acetylcholine_rcpt"/>
</dbReference>
<evidence type="ECO:0000256" key="9">
    <source>
        <dbReference type="ARBA" id="ARBA00023157"/>
    </source>
</evidence>
<evidence type="ECO:0000256" key="5">
    <source>
        <dbReference type="ARBA" id="ARBA00022989"/>
    </source>
</evidence>
<dbReference type="InterPro" id="IPR006029">
    <property type="entry name" value="Neurotrans-gated_channel_TM"/>
</dbReference>
<dbReference type="Gene3D" id="1.20.58.390">
    <property type="entry name" value="Neurotransmitter-gated ion-channel transmembrane domain"/>
    <property type="match status" value="1"/>
</dbReference>
<evidence type="ECO:0000256" key="17">
    <source>
        <dbReference type="SAM" id="MobiDB-lite"/>
    </source>
</evidence>
<keyword evidence="7 16" id="KW-0406">Ion transport</keyword>
<keyword evidence="6" id="KW-0770">Synapse</keyword>
<feature type="domain" description="Neurotransmitter-gated ion-channel transmembrane" evidence="19">
    <location>
        <begin position="330"/>
        <end position="574"/>
    </location>
</feature>
<dbReference type="PRINTS" id="PR00252">
    <property type="entry name" value="NRIONCHANNEL"/>
</dbReference>
<dbReference type="FunFam" id="1.20.58.390:FF:000073">
    <property type="entry name" value="Neuronal acetylcholine receptor subunit alpha-9-II"/>
    <property type="match status" value="1"/>
</dbReference>
<evidence type="ECO:0000256" key="1">
    <source>
        <dbReference type="ARBA" id="ARBA00009237"/>
    </source>
</evidence>
<feature type="transmembrane region" description="Helical" evidence="16">
    <location>
        <begin position="558"/>
        <end position="575"/>
    </location>
</feature>
<evidence type="ECO:0000259" key="19">
    <source>
        <dbReference type="Pfam" id="PF02932"/>
    </source>
</evidence>
<evidence type="ECO:0000256" key="15">
    <source>
        <dbReference type="ARBA" id="ARBA00034104"/>
    </source>
</evidence>
<dbReference type="NCBIfam" id="TIGR00860">
    <property type="entry name" value="LIC"/>
    <property type="match status" value="1"/>
</dbReference>
<evidence type="ECO:0000256" key="13">
    <source>
        <dbReference type="ARBA" id="ARBA00023286"/>
    </source>
</evidence>
<evidence type="ECO:0000256" key="4">
    <source>
        <dbReference type="ARBA" id="ARBA00022692"/>
    </source>
</evidence>
<feature type="compositionally biased region" description="Polar residues" evidence="17">
    <location>
        <begin position="68"/>
        <end position="79"/>
    </location>
</feature>
<evidence type="ECO:0000313" key="21">
    <source>
        <dbReference type="WBParaSite" id="PSAMB.scaffold342size55818.g5027.t1"/>
    </source>
</evidence>
<evidence type="ECO:0000313" key="20">
    <source>
        <dbReference type="Proteomes" id="UP000887566"/>
    </source>
</evidence>
<evidence type="ECO:0000256" key="8">
    <source>
        <dbReference type="ARBA" id="ARBA00023136"/>
    </source>
</evidence>
<keyword evidence="3" id="KW-1003">Cell membrane</keyword>
<evidence type="ECO:0000256" key="11">
    <source>
        <dbReference type="ARBA" id="ARBA00023180"/>
    </source>
</evidence>
<dbReference type="CDD" id="cd18997">
    <property type="entry name" value="LGIC_ECD_nAChR"/>
    <property type="match status" value="1"/>
</dbReference>
<sequence>MARRLFINDRGSRLVANEEEGASPSESQLPQTFVCVETEARSAVGRACRLIAGVARRTAGGINNAGLSQSDAFRESPSTAAHRISRETSQEDMHPTTLVILVVVYVRSTAGKDTDMLRLYRKLLYDYEADVRPAANHSSPLNVTFGFSLTQIIDVDERNQILTTNTWVNQNWVDYKLRWDPKEYGNITVMHIPHQRLWRPDIVLYNNADSHYTTSVMSTDIFVNYDGNVTWLAAAIFKSSCHMNVRYYPFDEQTCLLKFASWAYDGTKIDLILISEEGDETNYMTSTEWHLISIRAQKKNITYSCCPEPYPFIDVYIHIRRRPMFYVFNLILPCVLISLIALLGFYMPSDSGEKVTLGITTLLSMTVFLMLVAESMPPTSDTLPLIGMYYGVTICIVSLATAMTVFTLNLHHTGQRGSSVPPLVKRIFLGNLARMLCIQIKQFDSLGEHTDRQYRKYGLPEGMPGEENEFDPMILETRRHNGGLNSPYDSPTIGNDRGASSMTKYTSTRCDEFEMQFLRVLNRVHGAIERNEIRLNEGDRRDAIKLEWQQVALVLDRFLLLIFVVGTAVISFAILHQREQSSG</sequence>
<comment type="subcellular location">
    <subcellularLocation>
        <location evidence="15">Postsynaptic cell membrane</location>
        <topology evidence="15">Multi-pass membrane protein</topology>
    </subcellularLocation>
</comment>
<keyword evidence="11" id="KW-0325">Glycoprotein</keyword>
<dbReference type="InterPro" id="IPR018000">
    <property type="entry name" value="Neurotransmitter_ion_chnl_CS"/>
</dbReference>
<keyword evidence="8 16" id="KW-0472">Membrane</keyword>
<accession>A0A914W783</accession>
<dbReference type="SUPFAM" id="SSF63712">
    <property type="entry name" value="Nicotinic receptor ligand binding domain-like"/>
    <property type="match status" value="1"/>
</dbReference>
<keyword evidence="4 16" id="KW-0812">Transmembrane</keyword>
<dbReference type="Gene3D" id="2.70.170.10">
    <property type="entry name" value="Neurotransmitter-gated ion-channel ligand-binding domain"/>
    <property type="match status" value="1"/>
</dbReference>
<reference evidence="21" key="1">
    <citation type="submission" date="2022-11" db="UniProtKB">
        <authorList>
            <consortium name="WormBaseParasite"/>
        </authorList>
    </citation>
    <scope>IDENTIFICATION</scope>
</reference>
<keyword evidence="5 16" id="KW-1133">Transmembrane helix</keyword>
<evidence type="ECO:0000256" key="7">
    <source>
        <dbReference type="ARBA" id="ARBA00023065"/>
    </source>
</evidence>
<evidence type="ECO:0000256" key="14">
    <source>
        <dbReference type="ARBA" id="ARBA00023303"/>
    </source>
</evidence>
<name>A0A914W783_9BILA</name>
<dbReference type="CDD" id="cd19051">
    <property type="entry name" value="LGIC_TM_cation"/>
    <property type="match status" value="1"/>
</dbReference>
<dbReference type="InterPro" id="IPR006201">
    <property type="entry name" value="Neur_channel"/>
</dbReference>
<evidence type="ECO:0000256" key="3">
    <source>
        <dbReference type="ARBA" id="ARBA00022475"/>
    </source>
</evidence>
<dbReference type="FunFam" id="2.70.170.10:FF:000016">
    <property type="entry name" value="Nicotinic acetylcholine receptor subunit"/>
    <property type="match status" value="1"/>
</dbReference>
<dbReference type="PROSITE" id="PS00236">
    <property type="entry name" value="NEUROTR_ION_CHANNEL"/>
    <property type="match status" value="1"/>
</dbReference>
<keyword evidence="12" id="KW-0628">Postsynaptic cell membrane</keyword>
<dbReference type="InterPro" id="IPR036719">
    <property type="entry name" value="Neuro-gated_channel_TM_sf"/>
</dbReference>
<comment type="similarity">
    <text evidence="1">Belongs to the ligand-gated ion channel (TC 1.A.9) family. Acetylcholine receptor (TC 1.A.9.1) subfamily.</text>
</comment>
<keyword evidence="2 16" id="KW-0813">Transport</keyword>
<dbReference type="InterPro" id="IPR036734">
    <property type="entry name" value="Neur_chan_lig-bd_sf"/>
</dbReference>
<protein>
    <submittedName>
        <fullName evidence="21">Uncharacterized protein</fullName>
    </submittedName>
</protein>
<dbReference type="GO" id="GO:0004888">
    <property type="term" value="F:transmembrane signaling receptor activity"/>
    <property type="evidence" value="ECO:0007669"/>
    <property type="project" value="InterPro"/>
</dbReference>
<keyword evidence="10" id="KW-0675">Receptor</keyword>
<keyword evidence="13" id="KW-1071">Ligand-gated ion channel</keyword>
<keyword evidence="14 16" id="KW-0407">Ion channel</keyword>
<dbReference type="GO" id="GO:0045211">
    <property type="term" value="C:postsynaptic membrane"/>
    <property type="evidence" value="ECO:0007669"/>
    <property type="project" value="UniProtKB-SubCell"/>
</dbReference>
<feature type="transmembrane region" description="Helical" evidence="16">
    <location>
        <begin position="326"/>
        <end position="349"/>
    </location>
</feature>
<dbReference type="PRINTS" id="PR00254">
    <property type="entry name" value="NICOTINICR"/>
</dbReference>